<evidence type="ECO:0008006" key="5">
    <source>
        <dbReference type="Google" id="ProtNLM"/>
    </source>
</evidence>
<dbReference type="AlphaFoldDB" id="A0A3N0AA58"/>
<protein>
    <recommendedName>
        <fullName evidence="5">Preprotein translocase subunit SecA</fullName>
    </recommendedName>
</protein>
<dbReference type="Proteomes" id="UP000309454">
    <property type="component" value="Unassembled WGS sequence"/>
</dbReference>
<dbReference type="Pfam" id="PF02810">
    <property type="entry name" value="SEC-C"/>
    <property type="match status" value="1"/>
</dbReference>
<dbReference type="OrthoDB" id="21421at2"/>
<accession>A0A3N0AA58</accession>
<gene>
    <name evidence="2" type="ORF">E5982_06475</name>
    <name evidence="1" type="ORF">FHR31_001371</name>
</gene>
<reference evidence="1 4" key="2">
    <citation type="submission" date="2020-08" db="EMBL/GenBank/DDBJ databases">
        <title>Sequencing the genomes of 1000 actinobacteria strains.</title>
        <authorList>
            <person name="Klenk H.-P."/>
        </authorList>
    </citation>
    <scope>NUCLEOTIDE SEQUENCE [LARGE SCALE GENOMIC DNA]</scope>
    <source>
        <strain evidence="1 4">DSM 22242</strain>
    </source>
</reference>
<dbReference type="Proteomes" id="UP000530850">
    <property type="component" value="Unassembled WGS sequence"/>
</dbReference>
<proteinExistence type="predicted"/>
<dbReference type="EMBL" id="SSTM01000004">
    <property type="protein sequence ID" value="TJW10205.1"/>
    <property type="molecule type" value="Genomic_DNA"/>
</dbReference>
<dbReference type="Gene3D" id="3.10.450.50">
    <property type="match status" value="1"/>
</dbReference>
<evidence type="ECO:0000313" key="4">
    <source>
        <dbReference type="Proteomes" id="UP000530850"/>
    </source>
</evidence>
<dbReference type="EMBL" id="JACHYA010000004">
    <property type="protein sequence ID" value="MBB3171551.1"/>
    <property type="molecule type" value="Genomic_DNA"/>
</dbReference>
<reference evidence="2 3" key="1">
    <citation type="submission" date="2019-04" db="EMBL/GenBank/DDBJ databases">
        <title>Microbes associate with the intestines of laboratory mice.</title>
        <authorList>
            <person name="Navarre W."/>
            <person name="Wong E."/>
            <person name="Huang K.C."/>
            <person name="Tropini C."/>
            <person name="Ng K."/>
            <person name="Yu B."/>
        </authorList>
    </citation>
    <scope>NUCLEOTIDE SEQUENCE [LARGE SCALE GENOMIC DNA]</scope>
    <source>
        <strain evidence="2 3">NM48_B13</strain>
    </source>
</reference>
<dbReference type="InterPro" id="IPR004027">
    <property type="entry name" value="SEC_C_motif"/>
</dbReference>
<dbReference type="SUPFAM" id="SSF103642">
    <property type="entry name" value="Sec-C motif"/>
    <property type="match status" value="1"/>
</dbReference>
<dbReference type="RefSeq" id="WP_123185440.1">
    <property type="nucleotide sequence ID" value="NZ_CANPEU010000003.1"/>
</dbReference>
<dbReference type="GeneID" id="93356741"/>
<organism evidence="1 4">
    <name type="scientific">Parvibacter caecicola</name>
    <dbReference type="NCBI Taxonomy" id="747645"/>
    <lineage>
        <taxon>Bacteria</taxon>
        <taxon>Bacillati</taxon>
        <taxon>Actinomycetota</taxon>
        <taxon>Coriobacteriia</taxon>
        <taxon>Coriobacteriales</taxon>
        <taxon>Coriobacteriaceae</taxon>
        <taxon>Parvibacter</taxon>
    </lineage>
</organism>
<name>A0A3N0AA58_9ACTN</name>
<comment type="caution">
    <text evidence="1">The sequence shown here is derived from an EMBL/GenBank/DDBJ whole genome shotgun (WGS) entry which is preliminary data.</text>
</comment>
<evidence type="ECO:0000313" key="3">
    <source>
        <dbReference type="Proteomes" id="UP000309454"/>
    </source>
</evidence>
<evidence type="ECO:0000313" key="2">
    <source>
        <dbReference type="EMBL" id="TJW10205.1"/>
    </source>
</evidence>
<sequence>MLTDSQLFRLQDVLGCLACYANDLFGLVEHEQFLNLMESYDPARVEVIHDVLETLWENADIIDGFVEKNPFGLSPDDLQLALSWKDALHATGVFVGTEEGRELYLVEGRLVALAQAELHESGPCLVNITVLPFENMLVEDYTSMAMDLDVRYAAFPLQRDVARARGLGILETPQQFVPFSREINGRRHEAEMNRLMDDLDRESRLHAGEDISPEGFHRGRFAGLSREERDRLADEEARSVLLDQLLAMLKGRLIKKAAPTPQLDVCLANCTKATLEEFGQYLGVRGLTSLNKGQATERLMDVALAAMPQTLDALLGTAAAFPAVVLQQLQQQAAEGPLVRTVTPATLDNSTVGCFPFVLPFLQEGQLVGVMPEEMRDLLLKLDLPALAAQSQAQEDALRVTEECLFTYGLTTVEDAYHELELLGLDALSAQEFDGLVRRAAEDGALDGLLWQHGSSDYLVSPPLLPQPDTTQARDERRYLLECHANVPRKHLYEFAKDGRVEEAAFTGEAAEKLASYLNERVPDGQNDAFFADNVLEELILAVVENNVDVAEMLAIAEEFGLMGCDTDPERLLGRLAVLRNSLPLWELNGWSAIESMELQTGKKMFFDDRGVPLKVGRNDPCPCGSGKLYKDCCGK</sequence>
<keyword evidence="3" id="KW-1185">Reference proteome</keyword>
<evidence type="ECO:0000313" key="1">
    <source>
        <dbReference type="EMBL" id="MBB3171551.1"/>
    </source>
</evidence>